<accession>A0A4Y2N668</accession>
<evidence type="ECO:0000313" key="2">
    <source>
        <dbReference type="EMBL" id="GBN34928.1"/>
    </source>
</evidence>
<protein>
    <submittedName>
        <fullName evidence="2">Uncharacterized protein</fullName>
    </submittedName>
</protein>
<reference evidence="2 3" key="1">
    <citation type="journal article" date="2019" name="Sci. Rep.">
        <title>Orb-weaving spider Araneus ventricosus genome elucidates the spidroin gene catalogue.</title>
        <authorList>
            <person name="Kono N."/>
            <person name="Nakamura H."/>
            <person name="Ohtoshi R."/>
            <person name="Moran D.A.P."/>
            <person name="Shinohara A."/>
            <person name="Yoshida Y."/>
            <person name="Fujiwara M."/>
            <person name="Mori M."/>
            <person name="Tomita M."/>
            <person name="Arakawa K."/>
        </authorList>
    </citation>
    <scope>NUCLEOTIDE SEQUENCE [LARGE SCALE GENOMIC DNA]</scope>
</reference>
<gene>
    <name evidence="2" type="ORF">AVEN_210910_1</name>
</gene>
<evidence type="ECO:0000256" key="1">
    <source>
        <dbReference type="SAM" id="MobiDB-lite"/>
    </source>
</evidence>
<dbReference type="EMBL" id="BGPR01008611">
    <property type="protein sequence ID" value="GBN34928.1"/>
    <property type="molecule type" value="Genomic_DNA"/>
</dbReference>
<organism evidence="2 3">
    <name type="scientific">Araneus ventricosus</name>
    <name type="common">Orbweaver spider</name>
    <name type="synonym">Epeira ventricosa</name>
    <dbReference type="NCBI Taxonomy" id="182803"/>
    <lineage>
        <taxon>Eukaryota</taxon>
        <taxon>Metazoa</taxon>
        <taxon>Ecdysozoa</taxon>
        <taxon>Arthropoda</taxon>
        <taxon>Chelicerata</taxon>
        <taxon>Arachnida</taxon>
        <taxon>Araneae</taxon>
        <taxon>Araneomorphae</taxon>
        <taxon>Entelegynae</taxon>
        <taxon>Araneoidea</taxon>
        <taxon>Araneidae</taxon>
        <taxon>Araneus</taxon>
    </lineage>
</organism>
<comment type="caution">
    <text evidence="2">The sequence shown here is derived from an EMBL/GenBank/DDBJ whole genome shotgun (WGS) entry which is preliminary data.</text>
</comment>
<proteinExistence type="predicted"/>
<feature type="region of interest" description="Disordered" evidence="1">
    <location>
        <begin position="45"/>
        <end position="73"/>
    </location>
</feature>
<dbReference type="AlphaFoldDB" id="A0A4Y2N668"/>
<sequence length="111" mass="12638">MDPRPKQIQDAIRITRRPSNCNFIPGRCTMSRKIIPITESAEGLGEVRDERAGVSSASEQPSKNDDARGAGKHPNICNIATDVTWYSRSAIYNIKYFPQYLIIYERKSDYK</sequence>
<dbReference type="Proteomes" id="UP000499080">
    <property type="component" value="Unassembled WGS sequence"/>
</dbReference>
<evidence type="ECO:0000313" key="3">
    <source>
        <dbReference type="Proteomes" id="UP000499080"/>
    </source>
</evidence>
<keyword evidence="3" id="KW-1185">Reference proteome</keyword>
<name>A0A4Y2N668_ARAVE</name>